<reference evidence="3" key="1">
    <citation type="journal article" date="2020" name="Stud. Mycol.">
        <title>101 Dothideomycetes genomes: a test case for predicting lifestyles and emergence of pathogens.</title>
        <authorList>
            <person name="Haridas S."/>
            <person name="Albert R."/>
            <person name="Binder M."/>
            <person name="Bloem J."/>
            <person name="Labutti K."/>
            <person name="Salamov A."/>
            <person name="Andreopoulos B."/>
            <person name="Baker S."/>
            <person name="Barry K."/>
            <person name="Bills G."/>
            <person name="Bluhm B."/>
            <person name="Cannon C."/>
            <person name="Castanera R."/>
            <person name="Culley D."/>
            <person name="Daum C."/>
            <person name="Ezra D."/>
            <person name="Gonzalez J."/>
            <person name="Henrissat B."/>
            <person name="Kuo A."/>
            <person name="Liang C."/>
            <person name="Lipzen A."/>
            <person name="Lutzoni F."/>
            <person name="Magnuson J."/>
            <person name="Mondo S."/>
            <person name="Nolan M."/>
            <person name="Ohm R."/>
            <person name="Pangilinan J."/>
            <person name="Park H.-J."/>
            <person name="Ramirez L."/>
            <person name="Alfaro M."/>
            <person name="Sun H."/>
            <person name="Tritt A."/>
            <person name="Yoshinaga Y."/>
            <person name="Zwiers L.-H."/>
            <person name="Turgeon B."/>
            <person name="Goodwin S."/>
            <person name="Spatafora J."/>
            <person name="Crous P."/>
            <person name="Grigoriev I."/>
        </authorList>
    </citation>
    <scope>NUCLEOTIDE SEQUENCE</scope>
    <source>
        <strain evidence="3">CBS 473.64</strain>
    </source>
</reference>
<name>A0A6A6RMZ2_9PLEO</name>
<accession>A0A6A6RMZ2</accession>
<dbReference type="GO" id="GO:0005886">
    <property type="term" value="C:plasma membrane"/>
    <property type="evidence" value="ECO:0007669"/>
    <property type="project" value="TreeGrafter"/>
</dbReference>
<gene>
    <name evidence="3" type="ORF">P280DRAFT_153332</name>
</gene>
<feature type="compositionally biased region" description="Low complexity" evidence="1">
    <location>
        <begin position="220"/>
        <end position="236"/>
    </location>
</feature>
<feature type="compositionally biased region" description="Low complexity" evidence="1">
    <location>
        <begin position="257"/>
        <end position="289"/>
    </location>
</feature>
<sequence length="498" mass="53803">MPSLLVGRNPFEDAKETLSSWDKCMEKTYCKWPVIVAIIIGGLIVLSLVLCIARCLCCGAELACCCFKCCTCCCPSGGRNKKHKRMKSPEPAPTPYHQSSYTAAPPIAPPPIAPPPIDNRSLNQQYRSHDAPAFKPSPFFNPAPTPTAAVKKEEPQTARFDAHAKVENEDALPPMPSWNDAKDVHIEEEVMPEKPTDVEMDRLDHNGSVTGNSMTAGAVPGAMRPSPGPGRSPMRSNTQDSYGFPQGYQNDAFANGPPRRTPNNTPPLQSRPYGQNDGYGQQQDVYGDVSPVQQNLSPVYGAGAGYAQNGYGNQQPQPRRSPGPGYGQQPGPGYGQQPVYRGPTPRPTPPPANPYGYAPQQPENYRGPTPRQSPPPADAYGYAQPQDIYRGPTPRQSPPPANPYGYAPQQQQADAYSVSNYSSPTPPPQSRTPGYDPSGYAPSGSTKYEAYPGQQTYGAPEPAYPGQKTYQAFNPGQAQGQQAAGVPRRPVDGTWKEL</sequence>
<dbReference type="GO" id="GO:0005935">
    <property type="term" value="C:cellular bud neck"/>
    <property type="evidence" value="ECO:0007669"/>
    <property type="project" value="TreeGrafter"/>
</dbReference>
<feature type="compositionally biased region" description="Gly residues" evidence="1">
    <location>
        <begin position="324"/>
        <end position="334"/>
    </location>
</feature>
<evidence type="ECO:0000313" key="3">
    <source>
        <dbReference type="EMBL" id="KAF2636535.1"/>
    </source>
</evidence>
<dbReference type="AlphaFoldDB" id="A0A6A6RMZ2"/>
<dbReference type="PANTHER" id="PTHR40018">
    <property type="entry name" value="[PSI+] INDUCTION PROTEIN 2"/>
    <property type="match status" value="1"/>
</dbReference>
<feature type="compositionally biased region" description="Low complexity" evidence="1">
    <location>
        <begin position="476"/>
        <end position="485"/>
    </location>
</feature>
<feature type="transmembrane region" description="Helical" evidence="2">
    <location>
        <begin position="32"/>
        <end position="50"/>
    </location>
</feature>
<keyword evidence="2" id="KW-0472">Membrane</keyword>
<feature type="compositionally biased region" description="Basic and acidic residues" evidence="1">
    <location>
        <begin position="489"/>
        <end position="498"/>
    </location>
</feature>
<dbReference type="InterPro" id="IPR037504">
    <property type="entry name" value="PSI_induc_2"/>
</dbReference>
<feature type="compositionally biased region" description="Low complexity" evidence="1">
    <location>
        <begin position="305"/>
        <end position="323"/>
    </location>
</feature>
<organism evidence="3 4">
    <name type="scientific">Massarina eburnea CBS 473.64</name>
    <dbReference type="NCBI Taxonomy" id="1395130"/>
    <lineage>
        <taxon>Eukaryota</taxon>
        <taxon>Fungi</taxon>
        <taxon>Dikarya</taxon>
        <taxon>Ascomycota</taxon>
        <taxon>Pezizomycotina</taxon>
        <taxon>Dothideomycetes</taxon>
        <taxon>Pleosporomycetidae</taxon>
        <taxon>Pleosporales</taxon>
        <taxon>Massarineae</taxon>
        <taxon>Massarinaceae</taxon>
        <taxon>Massarina</taxon>
    </lineage>
</organism>
<dbReference type="Proteomes" id="UP000799753">
    <property type="component" value="Unassembled WGS sequence"/>
</dbReference>
<keyword evidence="2" id="KW-1133">Transmembrane helix</keyword>
<evidence type="ECO:0000256" key="1">
    <source>
        <dbReference type="SAM" id="MobiDB-lite"/>
    </source>
</evidence>
<dbReference type="EMBL" id="MU006798">
    <property type="protein sequence ID" value="KAF2636535.1"/>
    <property type="molecule type" value="Genomic_DNA"/>
</dbReference>
<keyword evidence="4" id="KW-1185">Reference proteome</keyword>
<evidence type="ECO:0000313" key="4">
    <source>
        <dbReference type="Proteomes" id="UP000799753"/>
    </source>
</evidence>
<evidence type="ECO:0008006" key="5">
    <source>
        <dbReference type="Google" id="ProtNLM"/>
    </source>
</evidence>
<proteinExistence type="predicted"/>
<feature type="compositionally biased region" description="Pro residues" evidence="1">
    <location>
        <begin position="106"/>
        <end position="117"/>
    </location>
</feature>
<keyword evidence="2" id="KW-0812">Transmembrane</keyword>
<dbReference type="PANTHER" id="PTHR40018:SF1">
    <property type="entry name" value="[PSI+] INDUCTION PROTEIN 2"/>
    <property type="match status" value="1"/>
</dbReference>
<dbReference type="OrthoDB" id="5401332at2759"/>
<evidence type="ECO:0000256" key="2">
    <source>
        <dbReference type="SAM" id="Phobius"/>
    </source>
</evidence>
<protein>
    <recommendedName>
        <fullName evidence="5">Fibroin-3 related protein</fullName>
    </recommendedName>
</protein>
<feature type="compositionally biased region" description="Polar residues" evidence="1">
    <location>
        <begin position="408"/>
        <end position="421"/>
    </location>
</feature>
<feature type="region of interest" description="Disordered" evidence="1">
    <location>
        <begin position="78"/>
        <end position="154"/>
    </location>
</feature>
<feature type="compositionally biased region" description="Pro residues" evidence="1">
    <location>
        <begin position="344"/>
        <end position="353"/>
    </location>
</feature>
<feature type="region of interest" description="Disordered" evidence="1">
    <location>
        <begin position="204"/>
        <end position="498"/>
    </location>
</feature>